<dbReference type="InterPro" id="IPR014043">
    <property type="entry name" value="Acyl_transferase_dom"/>
</dbReference>
<keyword evidence="9" id="KW-0521">NADP</keyword>
<evidence type="ECO:0000259" key="14">
    <source>
        <dbReference type="PROSITE" id="PS50075"/>
    </source>
</evidence>
<dbReference type="InterPro" id="IPR020841">
    <property type="entry name" value="PKS_Beta-ketoAc_synthase_dom"/>
</dbReference>
<dbReference type="GO" id="GO:0004315">
    <property type="term" value="F:3-oxoacyl-[acyl-carrier-protein] synthase activity"/>
    <property type="evidence" value="ECO:0007669"/>
    <property type="project" value="InterPro"/>
</dbReference>
<dbReference type="Gene3D" id="3.10.129.110">
    <property type="entry name" value="Polyketide synthase dehydratase"/>
    <property type="match status" value="1"/>
</dbReference>
<dbReference type="PANTHER" id="PTHR43775">
    <property type="entry name" value="FATTY ACID SYNTHASE"/>
    <property type="match status" value="1"/>
</dbReference>
<dbReference type="InterPro" id="IPR049900">
    <property type="entry name" value="PKS_mFAS_DH"/>
</dbReference>
<evidence type="ECO:0000256" key="6">
    <source>
        <dbReference type="ARBA" id="ARBA00022679"/>
    </source>
</evidence>
<dbReference type="OrthoDB" id="9778690at2"/>
<dbReference type="PROSITE" id="PS52004">
    <property type="entry name" value="KS3_2"/>
    <property type="match status" value="1"/>
</dbReference>
<evidence type="ECO:0000313" key="18">
    <source>
        <dbReference type="Proteomes" id="UP000192707"/>
    </source>
</evidence>
<evidence type="ECO:0000259" key="15">
    <source>
        <dbReference type="PROSITE" id="PS52004"/>
    </source>
</evidence>
<keyword evidence="8" id="KW-0276">Fatty acid metabolism</keyword>
<dbReference type="Pfam" id="PF00550">
    <property type="entry name" value="PP-binding"/>
    <property type="match status" value="1"/>
</dbReference>
<reference evidence="17 18" key="1">
    <citation type="submission" date="2016-12" db="EMBL/GenBank/DDBJ databases">
        <title>The new phylogeny of genus Mycobacterium.</title>
        <authorList>
            <person name="Tortoli E."/>
            <person name="Trovato A."/>
            <person name="Cirillo D.M."/>
        </authorList>
    </citation>
    <scope>NUCLEOTIDE SEQUENCE [LARGE SCALE GENOMIC DNA]</scope>
    <source>
        <strain evidence="17 18">DSM 45069</strain>
    </source>
</reference>
<dbReference type="Pfam" id="PF08659">
    <property type="entry name" value="KR"/>
    <property type="match status" value="1"/>
</dbReference>
<keyword evidence="11" id="KW-0511">Multifunctional enzyme</keyword>
<dbReference type="Pfam" id="PF14765">
    <property type="entry name" value="PS-DH"/>
    <property type="match status" value="1"/>
</dbReference>
<dbReference type="GO" id="GO:0006633">
    <property type="term" value="P:fatty acid biosynthetic process"/>
    <property type="evidence" value="ECO:0007669"/>
    <property type="project" value="InterPro"/>
</dbReference>
<dbReference type="InterPro" id="IPR016039">
    <property type="entry name" value="Thiolase-like"/>
</dbReference>
<dbReference type="InterPro" id="IPR054514">
    <property type="entry name" value="RhiE-like_linker"/>
</dbReference>
<accession>A0A1W9ZDU1</accession>
<dbReference type="PROSITE" id="PS50075">
    <property type="entry name" value="CARRIER"/>
    <property type="match status" value="1"/>
</dbReference>
<dbReference type="SUPFAM" id="SSF55048">
    <property type="entry name" value="Probable ACP-binding domain of malonyl-CoA ACP transacylase"/>
    <property type="match status" value="1"/>
</dbReference>
<dbReference type="InterPro" id="IPR036291">
    <property type="entry name" value="NAD(P)-bd_dom_sf"/>
</dbReference>
<keyword evidence="7" id="KW-0677">Repeat</keyword>
<dbReference type="GO" id="GO:0016491">
    <property type="term" value="F:oxidoreductase activity"/>
    <property type="evidence" value="ECO:0007669"/>
    <property type="project" value="InterPro"/>
</dbReference>
<evidence type="ECO:0000256" key="12">
    <source>
        <dbReference type="PROSITE-ProRule" id="PRU01363"/>
    </source>
</evidence>
<feature type="compositionally biased region" description="Polar residues" evidence="13">
    <location>
        <begin position="1"/>
        <end position="18"/>
    </location>
</feature>
<evidence type="ECO:0000259" key="16">
    <source>
        <dbReference type="PROSITE" id="PS52019"/>
    </source>
</evidence>
<keyword evidence="3" id="KW-0596">Phosphopantetheine</keyword>
<dbReference type="InterPro" id="IPR042104">
    <property type="entry name" value="PKS_dehydratase_sf"/>
</dbReference>
<dbReference type="InterPro" id="IPR053386">
    <property type="entry name" value="MBFA_synthase"/>
</dbReference>
<dbReference type="FunFam" id="3.40.50.720:FF:000372">
    <property type="entry name" value="Mycocerosic acid synthase-like polyketide synthase"/>
    <property type="match status" value="1"/>
</dbReference>
<dbReference type="InterPro" id="IPR049552">
    <property type="entry name" value="PKS_DH_N"/>
</dbReference>
<dbReference type="Pfam" id="PF08240">
    <property type="entry name" value="ADH_N"/>
    <property type="match status" value="1"/>
</dbReference>
<dbReference type="PANTHER" id="PTHR43775:SF37">
    <property type="entry name" value="SI:DKEY-61P9.11"/>
    <property type="match status" value="1"/>
</dbReference>
<evidence type="ECO:0000256" key="13">
    <source>
        <dbReference type="SAM" id="MobiDB-lite"/>
    </source>
</evidence>
<dbReference type="Gene3D" id="1.10.1200.10">
    <property type="entry name" value="ACP-like"/>
    <property type="match status" value="1"/>
</dbReference>
<keyword evidence="5" id="KW-0597">Phosphoprotein</keyword>
<evidence type="ECO:0000256" key="4">
    <source>
        <dbReference type="ARBA" id="ARBA00022490"/>
    </source>
</evidence>
<dbReference type="InterPro" id="IPR018201">
    <property type="entry name" value="Ketoacyl_synth_AS"/>
</dbReference>
<dbReference type="CDD" id="cd05195">
    <property type="entry name" value="enoyl_red"/>
    <property type="match status" value="1"/>
</dbReference>
<feature type="domain" description="Carrier" evidence="14">
    <location>
        <begin position="2055"/>
        <end position="2130"/>
    </location>
</feature>
<dbReference type="Pfam" id="PF02801">
    <property type="entry name" value="Ketoacyl-synt_C"/>
    <property type="match status" value="1"/>
</dbReference>
<dbReference type="PROSITE" id="PS00012">
    <property type="entry name" value="PHOSPHOPANTETHEINE"/>
    <property type="match status" value="1"/>
</dbReference>
<dbReference type="InterPro" id="IPR014030">
    <property type="entry name" value="Ketoacyl_synth_N"/>
</dbReference>
<dbReference type="Gene3D" id="3.40.47.10">
    <property type="match status" value="1"/>
</dbReference>
<dbReference type="SUPFAM" id="SSF47336">
    <property type="entry name" value="ACP-like"/>
    <property type="match status" value="1"/>
</dbReference>
<sequence>MTAHQINDVMQQPHSTDSPPRIGTTPVTPVAVIGMACRLPGGIDSPEQLWAALLRGDDTVTEIPADRWDADEYYDPEPGVPGRSVSRWGAFIDDVAGFDPEFFGINEREATAMDPQHRLLLETSWEAMEHAGLTRERIADSLTGVFMGLTHGDYQLLAADAHSVEGAYGFSGSNFSLASGRIAYALGVHGPALTVDTACSSGLTAIHLACRSLHEGESDLALAGGATLALDPRKFSAGSAEGMLSPTGRCHAFDVAADGFVGGEGSVMLLLKRLSDALRDGDRILAVVRGTAANQDGHTVNIATPSETAQTAVYRAALAAAGVDARTVGMVEAHGPGTPVGDPIEYASLANVYGIEGPCALASVKTNFGHTQAASGALGLMKAILALQHGAVPRNLHFTQLPDDLAQIDTKLFVPQETTPWTTNGHHPRRAAVSSYGLSGTNVHAIVEQAPEPAPEAAVPEGISAEPATTAAAFVGDDPLRPASPRLRSPLLFPLSSTSADELRRTAGRLADWVRAHDDLALPDLAYTLARRRVHRPVRTAVIADNRFELAEALREIADGDTPYPAAVGQDERGPVWVFSGQGSQWAAMGADLLATEPVFAATVAQAEPVIAVESGFSVTEAISTRQVVTGQDRIQPTLFTMQVALAATMRSYGVRPGAVIGHSLGEAAAAVVAGALSLEDGLRVICRRSRLMFRVAGTGATASVELPAQQVLSELTARGINDVVVAVVASPQSTVIAGAAQTVRDLVAAWEQRDVMAREVPTDVAFHSPQVDPIMDELTDALAEISPLTPEVPFYSATLFDPREQPVCDANYWAHNMRRMVRFATAVQAALEDGYRVFAELAPHPLLIRALEQTARSREMPMAALAGMRREQALPHGLRGFVADLHSAGAAVDFSKLYPGGHLVDAPLPTWTHRRLWLSGAGQEAPTHGGCTVSVHPLLGSHVHLQEEPERHLWQADVGTAAQPWLADHQIRNVVVLPGAAYCEMALAAARTVLGEAAEVRDIRFEQALLLDERTTIGASASLSSPGVVDFAVESNRGGEHTRHAAAVLRAAEDEQPPAYNVSTLLAAHASCDDGDEVRERMDQRGVQYGPAFAGLGNVHTGAEATVLAEVALPRQIRSQQSAYGVHPALLDACFQSVEAHPDVQALGDGALGLVLGIRRLRSYSAARNAHYCYTRVTKADTSGVEADIDVLDEHGAVLLTVQGLRVGAGASDRGNKDRVLAERLLTIEWRQRELPEPDHTDAGSWLLIGTTTTAHVMASTLADALKNLGAHCTTMSWPQQGDHMSNVEQLGNHLRGGGITGVVILTGPKNGEAGEHCALLGRDYVQHLVRIARELADLPGESPRLYVVTRNAQTVVSNDVPNLEQAGLRGLIRVIGMEHPHLGASHIDVDESTEAEQLARQLLGGSEEDETAWRNGAWYNARLCPAPLLPEERQTAVANHECDGMRLQIRTPGDLESLELVACDRVPPGPGQIEVAVSASSINFADVLVAFGRYPAFEGRLPQLGTDFAGVVTAVGPDVTDHKVGDHVGGLSANGCWGTFLTCDARLAVTLPAGLADDQAAAVTTAHATAYYGLHELARIGAGDRVLIHSATGGVGQAAIAVARAAGAEIFATAGSEQRRELLRHMGIKHVYDSRSVEFADLIRRDTDGYGVDIVLNSVIGAAQRAGVELLAFGGRFVEIGKRDIYGDTRLGLFPFRRNLTFYALDLALMSFSHPDRLRDLLNTVYQLTADGSLPMPQSTHYPLADAATAIRVMSGAQHTGKLVLDVPHAGRSRVMVPPAQVGVFRNDGAYIVTGGLGGLGLFLAEKMASPGSGAGCGRIVLSSRSQPNATALETIERMREIGADIVVDCGDIAEVGTAQRLVATATATGLPMRGVLHLAAVIEDATLSNITDELIEHDWAPKVYGAWDLHTATAEQPLDWFCSFSSAAALVGSPGQGAYAAANSWLDAFTRWRRAQGLPATAIAWGAWAQIGRGTTLAENADDAIAPDEGAYAFEALLRHDRACTGYAPITRAPWLTAFAQRSPFAEAFRSNGQSSTGTSKLRAELDELAVEEWPTRLRRLISDQVSLILRRSVDPDRPLSEYGLDSLGGLELLTRIQTETGIRVTPADIATIGTIRGLAELLCEKLAPADGALKAERV</sequence>
<feature type="active site" description="Proton donor; for dehydratase activity" evidence="12">
    <location>
        <position position="1133"/>
    </location>
</feature>
<dbReference type="EMBL" id="MVHG01000039">
    <property type="protein sequence ID" value="ORA13041.1"/>
    <property type="molecule type" value="Genomic_DNA"/>
</dbReference>
<dbReference type="GO" id="GO:0031177">
    <property type="term" value="F:phosphopantetheine binding"/>
    <property type="evidence" value="ECO:0007669"/>
    <property type="project" value="InterPro"/>
</dbReference>
<dbReference type="InterPro" id="IPR013154">
    <property type="entry name" value="ADH-like_N"/>
</dbReference>
<dbReference type="Pfam" id="PF21089">
    <property type="entry name" value="PKS_DH_N"/>
    <property type="match status" value="1"/>
</dbReference>
<dbReference type="Gene3D" id="3.40.366.10">
    <property type="entry name" value="Malonyl-Coenzyme A Acyl Carrier Protein, domain 2"/>
    <property type="match status" value="1"/>
</dbReference>
<evidence type="ECO:0000256" key="8">
    <source>
        <dbReference type="ARBA" id="ARBA00022832"/>
    </source>
</evidence>
<evidence type="ECO:0000256" key="11">
    <source>
        <dbReference type="ARBA" id="ARBA00023268"/>
    </source>
</evidence>
<dbReference type="SMART" id="SM00826">
    <property type="entry name" value="PKS_DH"/>
    <property type="match status" value="1"/>
</dbReference>
<dbReference type="InterPro" id="IPR013968">
    <property type="entry name" value="PKS_KR"/>
</dbReference>
<dbReference type="GO" id="GO:0071770">
    <property type="term" value="P:DIM/DIP cell wall layer assembly"/>
    <property type="evidence" value="ECO:0007669"/>
    <property type="project" value="TreeGrafter"/>
</dbReference>
<evidence type="ECO:0000256" key="5">
    <source>
        <dbReference type="ARBA" id="ARBA00022553"/>
    </source>
</evidence>
<feature type="domain" description="Ketosynthase family 3 (KS3)" evidence="15">
    <location>
        <begin position="27"/>
        <end position="449"/>
    </location>
</feature>
<dbReference type="InterPro" id="IPR006162">
    <property type="entry name" value="Ppantetheine_attach_site"/>
</dbReference>
<dbReference type="InterPro" id="IPR020807">
    <property type="entry name" value="PKS_DH"/>
</dbReference>
<evidence type="ECO:0000256" key="9">
    <source>
        <dbReference type="ARBA" id="ARBA00022857"/>
    </source>
</evidence>
<comment type="pathway">
    <text evidence="2">Antibiotic biosynthesis.</text>
</comment>
<dbReference type="GO" id="GO:0005737">
    <property type="term" value="C:cytoplasm"/>
    <property type="evidence" value="ECO:0007669"/>
    <property type="project" value="UniProtKB-SubCell"/>
</dbReference>
<dbReference type="InterPro" id="IPR009081">
    <property type="entry name" value="PP-bd_ACP"/>
</dbReference>
<keyword evidence="6" id="KW-0808">Transferase</keyword>
<organism evidence="17 18">
    <name type="scientific">Mycobacterium arosiense ATCC BAA-1401 = DSM 45069</name>
    <dbReference type="NCBI Taxonomy" id="1265311"/>
    <lineage>
        <taxon>Bacteria</taxon>
        <taxon>Bacillati</taxon>
        <taxon>Actinomycetota</taxon>
        <taxon>Actinomycetes</taxon>
        <taxon>Mycobacteriales</taxon>
        <taxon>Mycobacteriaceae</taxon>
        <taxon>Mycobacterium</taxon>
        <taxon>Mycobacterium avium complex (MAC)</taxon>
    </lineage>
</organism>
<dbReference type="InterPro" id="IPR036736">
    <property type="entry name" value="ACP-like_sf"/>
</dbReference>
<keyword evidence="18" id="KW-1185">Reference proteome</keyword>
<dbReference type="PROSITE" id="PS52019">
    <property type="entry name" value="PKS_MFAS_DH"/>
    <property type="match status" value="1"/>
</dbReference>
<dbReference type="InterPro" id="IPR016035">
    <property type="entry name" value="Acyl_Trfase/lysoPLipase"/>
</dbReference>
<dbReference type="Proteomes" id="UP000192707">
    <property type="component" value="Unassembled WGS sequence"/>
</dbReference>
<dbReference type="FunFam" id="3.30.70.250:FF:000003">
    <property type="entry name" value="Polyketide beta-ketoacyl synthase Pks3"/>
    <property type="match status" value="1"/>
</dbReference>
<name>A0A1W9ZDU1_MYCAI</name>
<dbReference type="SUPFAM" id="SSF53901">
    <property type="entry name" value="Thiolase-like"/>
    <property type="match status" value="1"/>
</dbReference>
<feature type="region of interest" description="Disordered" evidence="13">
    <location>
        <begin position="1"/>
        <end position="25"/>
    </location>
</feature>
<dbReference type="SMART" id="SM00825">
    <property type="entry name" value="PKS_KS"/>
    <property type="match status" value="1"/>
</dbReference>
<feature type="active site" description="Proton acceptor; for dehydratase activity" evidence="12">
    <location>
        <position position="970"/>
    </location>
</feature>
<keyword evidence="10" id="KW-0443">Lipid metabolism</keyword>
<evidence type="ECO:0000256" key="7">
    <source>
        <dbReference type="ARBA" id="ARBA00022737"/>
    </source>
</evidence>
<dbReference type="Pfam" id="PF00698">
    <property type="entry name" value="Acyl_transf_1"/>
    <property type="match status" value="1"/>
</dbReference>
<dbReference type="PROSITE" id="PS00606">
    <property type="entry name" value="KS3_1"/>
    <property type="match status" value="1"/>
</dbReference>
<dbReference type="Pfam" id="PF13602">
    <property type="entry name" value="ADH_zinc_N_2"/>
    <property type="match status" value="1"/>
</dbReference>
<evidence type="ECO:0000256" key="1">
    <source>
        <dbReference type="ARBA" id="ARBA00004496"/>
    </source>
</evidence>
<dbReference type="Gene3D" id="3.90.180.10">
    <property type="entry name" value="Medium-chain alcohol dehydrogenases, catalytic domain"/>
    <property type="match status" value="1"/>
</dbReference>
<dbReference type="SMART" id="SM00822">
    <property type="entry name" value="PKS_KR"/>
    <property type="match status" value="1"/>
</dbReference>
<evidence type="ECO:0000313" key="17">
    <source>
        <dbReference type="EMBL" id="ORA13041.1"/>
    </source>
</evidence>
<dbReference type="SUPFAM" id="SSF51735">
    <property type="entry name" value="NAD(P)-binding Rossmann-fold domains"/>
    <property type="match status" value="3"/>
</dbReference>
<dbReference type="NCBIfam" id="NF041183">
    <property type="entry name" value="Pks2_ls1_myc"/>
    <property type="match status" value="1"/>
</dbReference>
<dbReference type="InterPro" id="IPR049551">
    <property type="entry name" value="PKS_DH_C"/>
</dbReference>
<feature type="domain" description="PKS/mFAS DH" evidence="16">
    <location>
        <begin position="937"/>
        <end position="1217"/>
    </location>
</feature>
<dbReference type="Gene3D" id="3.30.70.3290">
    <property type="match status" value="1"/>
</dbReference>
<dbReference type="SUPFAM" id="SSF52151">
    <property type="entry name" value="FabD/lysophospholipase-like"/>
    <property type="match status" value="1"/>
</dbReference>
<proteinExistence type="predicted"/>
<dbReference type="FunFam" id="3.40.50.720:FF:000209">
    <property type="entry name" value="Polyketide synthase Pks12"/>
    <property type="match status" value="1"/>
</dbReference>
<gene>
    <name evidence="17" type="ORF">BST14_15940</name>
</gene>
<dbReference type="Pfam" id="PF00109">
    <property type="entry name" value="ketoacyl-synt"/>
    <property type="match status" value="1"/>
</dbReference>
<feature type="region of interest" description="C-terminal hotdog fold" evidence="12">
    <location>
        <begin position="1071"/>
        <end position="1217"/>
    </location>
</feature>
<dbReference type="Gene3D" id="3.40.50.720">
    <property type="entry name" value="NAD(P)-binding Rossmann-like Domain"/>
    <property type="match status" value="3"/>
</dbReference>
<dbReference type="GO" id="GO:0004312">
    <property type="term" value="F:fatty acid synthase activity"/>
    <property type="evidence" value="ECO:0007669"/>
    <property type="project" value="TreeGrafter"/>
</dbReference>
<evidence type="ECO:0000256" key="2">
    <source>
        <dbReference type="ARBA" id="ARBA00004792"/>
    </source>
</evidence>
<protein>
    <submittedName>
        <fullName evidence="17">Polyketide synthase</fullName>
    </submittedName>
</protein>
<dbReference type="InterPro" id="IPR020806">
    <property type="entry name" value="PKS_PP-bd"/>
</dbReference>
<dbReference type="GO" id="GO:0005886">
    <property type="term" value="C:plasma membrane"/>
    <property type="evidence" value="ECO:0007669"/>
    <property type="project" value="TreeGrafter"/>
</dbReference>
<dbReference type="SUPFAM" id="SSF50129">
    <property type="entry name" value="GroES-like"/>
    <property type="match status" value="1"/>
</dbReference>
<dbReference type="FunFam" id="3.40.50.720:FF:000416">
    <property type="entry name" value="Multifunctional mycocerosic acid synthase"/>
    <property type="match status" value="1"/>
</dbReference>
<dbReference type="InterPro" id="IPR016036">
    <property type="entry name" value="Malonyl_transacylase_ACP-bd"/>
</dbReference>
<dbReference type="InterPro" id="IPR057326">
    <property type="entry name" value="KR_dom"/>
</dbReference>
<keyword evidence="4" id="KW-0963">Cytoplasm</keyword>
<dbReference type="SMART" id="SM00827">
    <property type="entry name" value="PKS_AT"/>
    <property type="match status" value="1"/>
</dbReference>
<dbReference type="InterPro" id="IPR011032">
    <property type="entry name" value="GroES-like_sf"/>
</dbReference>
<dbReference type="InterPro" id="IPR014031">
    <property type="entry name" value="Ketoacyl_synth_C"/>
</dbReference>
<dbReference type="SMART" id="SM00823">
    <property type="entry name" value="PKS_PP"/>
    <property type="match status" value="1"/>
</dbReference>
<comment type="subcellular location">
    <subcellularLocation>
        <location evidence="1">Cytoplasm</location>
    </subcellularLocation>
</comment>
<comment type="caution">
    <text evidence="17">The sequence shown here is derived from an EMBL/GenBank/DDBJ whole genome shotgun (WGS) entry which is preliminary data.</text>
</comment>
<evidence type="ECO:0000256" key="3">
    <source>
        <dbReference type="ARBA" id="ARBA00022450"/>
    </source>
</evidence>
<dbReference type="FunFam" id="3.40.47.10:FF:000019">
    <property type="entry name" value="Polyketide synthase type I"/>
    <property type="match status" value="1"/>
</dbReference>
<evidence type="ECO:0000256" key="10">
    <source>
        <dbReference type="ARBA" id="ARBA00023098"/>
    </source>
</evidence>
<dbReference type="InterPro" id="IPR001227">
    <property type="entry name" value="Ac_transferase_dom_sf"/>
</dbReference>
<dbReference type="Pfam" id="PF22336">
    <property type="entry name" value="RhiE-like_linker"/>
    <property type="match status" value="1"/>
</dbReference>
<feature type="region of interest" description="N-terminal hotdog fold" evidence="12">
    <location>
        <begin position="937"/>
        <end position="1057"/>
    </location>
</feature>
<dbReference type="InterPro" id="IPR050091">
    <property type="entry name" value="PKS_NRPS_Biosynth_Enz"/>
</dbReference>
<dbReference type="InterPro" id="IPR020843">
    <property type="entry name" value="ER"/>
</dbReference>
<dbReference type="SMART" id="SM00829">
    <property type="entry name" value="PKS_ER"/>
    <property type="match status" value="1"/>
</dbReference>
<dbReference type="CDD" id="cd00833">
    <property type="entry name" value="PKS"/>
    <property type="match status" value="1"/>
</dbReference>